<dbReference type="RefSeq" id="WP_341596479.1">
    <property type="nucleotide sequence ID" value="NZ_JBAKAZ010000006.1"/>
</dbReference>
<evidence type="ECO:0000256" key="1">
    <source>
        <dbReference type="ARBA" id="ARBA00009437"/>
    </source>
</evidence>
<organism evidence="6 7">
    <name type="scientific">Psychromonas aquatilis</name>
    <dbReference type="NCBI Taxonomy" id="2005072"/>
    <lineage>
        <taxon>Bacteria</taxon>
        <taxon>Pseudomonadati</taxon>
        <taxon>Pseudomonadota</taxon>
        <taxon>Gammaproteobacteria</taxon>
        <taxon>Alteromonadales</taxon>
        <taxon>Psychromonadaceae</taxon>
        <taxon>Psychromonas</taxon>
    </lineage>
</organism>
<keyword evidence="4" id="KW-0804">Transcription</keyword>
<name>A0ABU9GMG1_9GAMM</name>
<dbReference type="CDD" id="cd05466">
    <property type="entry name" value="PBP2_LTTR_substrate"/>
    <property type="match status" value="1"/>
</dbReference>
<evidence type="ECO:0000313" key="7">
    <source>
        <dbReference type="Proteomes" id="UP001369082"/>
    </source>
</evidence>
<dbReference type="Proteomes" id="UP001369082">
    <property type="component" value="Unassembled WGS sequence"/>
</dbReference>
<evidence type="ECO:0000313" key="6">
    <source>
        <dbReference type="EMBL" id="MEL0628496.1"/>
    </source>
</evidence>
<dbReference type="InterPro" id="IPR036388">
    <property type="entry name" value="WH-like_DNA-bd_sf"/>
</dbReference>
<protein>
    <submittedName>
        <fullName evidence="6">LysR family transcriptional regulator</fullName>
    </submittedName>
</protein>
<keyword evidence="2" id="KW-0805">Transcription regulation</keyword>
<dbReference type="SUPFAM" id="SSF46785">
    <property type="entry name" value="Winged helix' DNA-binding domain"/>
    <property type="match status" value="1"/>
</dbReference>
<dbReference type="Gene3D" id="3.40.190.290">
    <property type="match status" value="1"/>
</dbReference>
<evidence type="ECO:0000256" key="3">
    <source>
        <dbReference type="ARBA" id="ARBA00023125"/>
    </source>
</evidence>
<dbReference type="PANTHER" id="PTHR30427">
    <property type="entry name" value="TRANSCRIPTIONAL ACTIVATOR PROTEIN LYSR"/>
    <property type="match status" value="1"/>
</dbReference>
<reference evidence="6 7" key="1">
    <citation type="submission" date="2024-02" db="EMBL/GenBank/DDBJ databases">
        <title>Bacteria isolated from the canopy kelp, Nereocystis luetkeana.</title>
        <authorList>
            <person name="Pfister C.A."/>
            <person name="Younker I.T."/>
            <person name="Light S.H."/>
        </authorList>
    </citation>
    <scope>NUCLEOTIDE SEQUENCE [LARGE SCALE GENOMIC DNA]</scope>
    <source>
        <strain evidence="6 7">TI.1.05</strain>
    </source>
</reference>
<keyword evidence="3" id="KW-0238">DNA-binding</keyword>
<dbReference type="InterPro" id="IPR005119">
    <property type="entry name" value="LysR_subst-bd"/>
</dbReference>
<accession>A0ABU9GMG1</accession>
<evidence type="ECO:0000256" key="2">
    <source>
        <dbReference type="ARBA" id="ARBA00023015"/>
    </source>
</evidence>
<dbReference type="PRINTS" id="PR00039">
    <property type="entry name" value="HTHLYSR"/>
</dbReference>
<dbReference type="Pfam" id="PF03466">
    <property type="entry name" value="LysR_substrate"/>
    <property type="match status" value="1"/>
</dbReference>
<dbReference type="EMBL" id="JBAKAZ010000006">
    <property type="protein sequence ID" value="MEL0628496.1"/>
    <property type="molecule type" value="Genomic_DNA"/>
</dbReference>
<feature type="domain" description="HTH lysR-type" evidence="5">
    <location>
        <begin position="1"/>
        <end position="58"/>
    </location>
</feature>
<comment type="similarity">
    <text evidence="1">Belongs to the LysR transcriptional regulatory family.</text>
</comment>
<evidence type="ECO:0000259" key="5">
    <source>
        <dbReference type="PROSITE" id="PS50931"/>
    </source>
</evidence>
<proteinExistence type="inferred from homology"/>
<dbReference type="Gene3D" id="1.10.10.10">
    <property type="entry name" value="Winged helix-like DNA-binding domain superfamily/Winged helix DNA-binding domain"/>
    <property type="match status" value="1"/>
</dbReference>
<dbReference type="PANTHER" id="PTHR30427:SF1">
    <property type="entry name" value="TRANSCRIPTIONAL ACTIVATOR PROTEIN LYSR"/>
    <property type="match status" value="1"/>
</dbReference>
<dbReference type="InterPro" id="IPR000847">
    <property type="entry name" value="LysR_HTH_N"/>
</dbReference>
<evidence type="ECO:0000256" key="4">
    <source>
        <dbReference type="ARBA" id="ARBA00023163"/>
    </source>
</evidence>
<dbReference type="PROSITE" id="PS50931">
    <property type="entry name" value="HTH_LYSR"/>
    <property type="match status" value="1"/>
</dbReference>
<comment type="caution">
    <text evidence="6">The sequence shown here is derived from an EMBL/GenBank/DDBJ whole genome shotgun (WGS) entry which is preliminary data.</text>
</comment>
<keyword evidence="7" id="KW-1185">Reference proteome</keyword>
<sequence length="293" mass="32452">MRLRQIEVFYAISQAGTISGAAKALNVSQPNISRVLSHTEQQLGFLLFERSAKGLMISKEGLRLLPEVKKLITQLQSINALTDSMHPDAIKAIRIGAAHACSQMIVAPILVNYRQQKPHIHVDLLTEHFYALQQAVLDDELDVALVFGQAVDHKLLAEPLIQANMVAIAPKQLKTPKVASLSWLCEHNFLMMQEDDPLGSVVHRTLAEQGLYPDNPLLIKTYSVIADMVVSGGGVAVVDIFTASRYANDVQIIPLQEALCFELVLISRSDKPQSRDLLLLKSMFKAQCQRLVQ</sequence>
<dbReference type="Pfam" id="PF00126">
    <property type="entry name" value="HTH_1"/>
    <property type="match status" value="1"/>
</dbReference>
<dbReference type="InterPro" id="IPR036390">
    <property type="entry name" value="WH_DNA-bd_sf"/>
</dbReference>
<dbReference type="SUPFAM" id="SSF53850">
    <property type="entry name" value="Periplasmic binding protein-like II"/>
    <property type="match status" value="1"/>
</dbReference>
<gene>
    <name evidence="6" type="ORF">V6256_02655</name>
</gene>